<keyword evidence="2" id="KW-0812">Transmembrane</keyword>
<proteinExistence type="predicted"/>
<gene>
    <name evidence="3" type="ORF">ONZ51_g3043</name>
</gene>
<feature type="transmembrane region" description="Helical" evidence="2">
    <location>
        <begin position="20"/>
        <end position="39"/>
    </location>
</feature>
<dbReference type="AlphaFoldDB" id="A0AAD7TYE5"/>
<name>A0AAD7TYE5_9APHY</name>
<keyword evidence="4" id="KW-1185">Reference proteome</keyword>
<feature type="region of interest" description="Disordered" evidence="1">
    <location>
        <begin position="344"/>
        <end position="380"/>
    </location>
</feature>
<feature type="compositionally biased region" description="Acidic residues" evidence="1">
    <location>
        <begin position="306"/>
        <end position="317"/>
    </location>
</feature>
<evidence type="ECO:0000256" key="2">
    <source>
        <dbReference type="SAM" id="Phobius"/>
    </source>
</evidence>
<evidence type="ECO:0000256" key="1">
    <source>
        <dbReference type="SAM" id="MobiDB-lite"/>
    </source>
</evidence>
<accession>A0AAD7TYE5</accession>
<feature type="compositionally biased region" description="Basic and acidic residues" evidence="1">
    <location>
        <begin position="102"/>
        <end position="130"/>
    </location>
</feature>
<feature type="compositionally biased region" description="Polar residues" evidence="1">
    <location>
        <begin position="370"/>
        <end position="380"/>
    </location>
</feature>
<dbReference type="Proteomes" id="UP001215151">
    <property type="component" value="Unassembled WGS sequence"/>
</dbReference>
<keyword evidence="2" id="KW-0472">Membrane</keyword>
<feature type="region of interest" description="Disordered" evidence="1">
    <location>
        <begin position="64"/>
        <end position="130"/>
    </location>
</feature>
<evidence type="ECO:0000313" key="4">
    <source>
        <dbReference type="Proteomes" id="UP001215151"/>
    </source>
</evidence>
<evidence type="ECO:0000313" key="3">
    <source>
        <dbReference type="EMBL" id="KAJ8489250.1"/>
    </source>
</evidence>
<keyword evidence="2" id="KW-1133">Transmembrane helix</keyword>
<feature type="region of interest" description="Disordered" evidence="1">
    <location>
        <begin position="224"/>
        <end position="328"/>
    </location>
</feature>
<protein>
    <submittedName>
        <fullName evidence="3">Uncharacterized protein</fullName>
    </submittedName>
</protein>
<feature type="compositionally biased region" description="Polar residues" evidence="1">
    <location>
        <begin position="285"/>
        <end position="305"/>
    </location>
</feature>
<sequence>MPFESSAVIGGMRLSRVAGIVGIAIYATVAIGFIAYDIYKVRTRHRRWTRAMGLRRTSYRFCKPLSQRPRTPSTPSNHKTHKKSVPPAVTYAQTYRPRPTRNRVENRVDQATGKEDKEKTKDAQASEGIHGRDEEVSIPVFSGSFEPGSLGISKKPDNIRVADTGSGLPDRVEVPAPLQDGSASCARVGLSPIEEVSEKEPSSSSEKLLAVNIVDTGLSASASAAPKFEPDVESSAPSHSPCQDDGDVLVPTSSHSDHTQNEAEAEANMGSPIVDNDQWLPPSSPSTFLNFTGLMSSPSTTIDQSDNAESDMDDAGSDSDHLTMSSLWSPVGAPSAVLSLSDITSRAGSTVDSDSDSEDFDLLSPRSEYFSPTNSSSDLL</sequence>
<feature type="compositionally biased region" description="Polar residues" evidence="1">
    <location>
        <begin position="68"/>
        <end position="77"/>
    </location>
</feature>
<reference evidence="3" key="1">
    <citation type="submission" date="2022-11" db="EMBL/GenBank/DDBJ databases">
        <title>Genome Sequence of Cubamyces cubensis.</title>
        <authorList>
            <person name="Buettner E."/>
        </authorList>
    </citation>
    <scope>NUCLEOTIDE SEQUENCE</scope>
    <source>
        <strain evidence="3">MPL-01</strain>
    </source>
</reference>
<organism evidence="3 4">
    <name type="scientific">Trametes cubensis</name>
    <dbReference type="NCBI Taxonomy" id="1111947"/>
    <lineage>
        <taxon>Eukaryota</taxon>
        <taxon>Fungi</taxon>
        <taxon>Dikarya</taxon>
        <taxon>Basidiomycota</taxon>
        <taxon>Agaricomycotina</taxon>
        <taxon>Agaricomycetes</taxon>
        <taxon>Polyporales</taxon>
        <taxon>Polyporaceae</taxon>
        <taxon>Trametes</taxon>
    </lineage>
</organism>
<comment type="caution">
    <text evidence="3">The sequence shown here is derived from an EMBL/GenBank/DDBJ whole genome shotgun (WGS) entry which is preliminary data.</text>
</comment>
<dbReference type="EMBL" id="JAPEVG010000051">
    <property type="protein sequence ID" value="KAJ8489250.1"/>
    <property type="molecule type" value="Genomic_DNA"/>
</dbReference>